<evidence type="ECO:0000259" key="5">
    <source>
        <dbReference type="PROSITE" id="PS50885"/>
    </source>
</evidence>
<proteinExistence type="inferred from homology"/>
<dbReference type="SMART" id="SM00304">
    <property type="entry name" value="HAMP"/>
    <property type="match status" value="5"/>
</dbReference>
<dbReference type="InterPro" id="IPR003660">
    <property type="entry name" value="HAMP_dom"/>
</dbReference>
<evidence type="ECO:0000313" key="7">
    <source>
        <dbReference type="Proteomes" id="UP000811899"/>
    </source>
</evidence>
<feature type="domain" description="HAMP" evidence="5">
    <location>
        <begin position="398"/>
        <end position="450"/>
    </location>
</feature>
<dbReference type="RefSeq" id="WP_214173429.1">
    <property type="nucleotide sequence ID" value="NZ_JAHCVJ010000019.1"/>
</dbReference>
<protein>
    <submittedName>
        <fullName evidence="6">MCP four helix bundle domain-containing protein</fullName>
    </submittedName>
</protein>
<evidence type="ECO:0000256" key="2">
    <source>
        <dbReference type="ARBA" id="ARBA00029447"/>
    </source>
</evidence>
<dbReference type="PROSITE" id="PS50885">
    <property type="entry name" value="HAMP"/>
    <property type="match status" value="2"/>
</dbReference>
<dbReference type="Pfam" id="PF18947">
    <property type="entry name" value="HAMP_2"/>
    <property type="match status" value="5"/>
</dbReference>
<feature type="transmembrane region" description="Helical" evidence="4">
    <location>
        <begin position="194"/>
        <end position="216"/>
    </location>
</feature>
<evidence type="ECO:0000256" key="1">
    <source>
        <dbReference type="ARBA" id="ARBA00022500"/>
    </source>
</evidence>
<evidence type="ECO:0000313" key="6">
    <source>
        <dbReference type="EMBL" id="MBT0666663.1"/>
    </source>
</evidence>
<keyword evidence="4" id="KW-0812">Transmembrane</keyword>
<dbReference type="GO" id="GO:0007165">
    <property type="term" value="P:signal transduction"/>
    <property type="evidence" value="ECO:0007669"/>
    <property type="project" value="InterPro"/>
</dbReference>
<feature type="domain" description="HAMP" evidence="5">
    <location>
        <begin position="307"/>
        <end position="359"/>
    </location>
</feature>
<dbReference type="GO" id="GO:0005886">
    <property type="term" value="C:plasma membrane"/>
    <property type="evidence" value="ECO:0007669"/>
    <property type="project" value="TreeGrafter"/>
</dbReference>
<comment type="caution">
    <text evidence="6">The sequence shown here is derived from an EMBL/GenBank/DDBJ whole genome shotgun (WGS) entry which is preliminary data.</text>
</comment>
<dbReference type="EMBL" id="JAHCVJ010000019">
    <property type="protein sequence ID" value="MBT0666663.1"/>
    <property type="molecule type" value="Genomic_DNA"/>
</dbReference>
<keyword evidence="4" id="KW-0472">Membrane</keyword>
<feature type="transmembrane region" description="Helical" evidence="4">
    <location>
        <begin position="13"/>
        <end position="35"/>
    </location>
</feature>
<dbReference type="InterPro" id="IPR047347">
    <property type="entry name" value="YvaQ-like_sensor"/>
</dbReference>
<keyword evidence="7" id="KW-1185">Reference proteome</keyword>
<sequence length="731" mass="78625">MQWFYNMKLNAKLMTGFITVAVIAAVIGVIGMINIKKIAAEDEKLYEKVTLPISQLQSISVAFQRIRINVRDLLEASTPAQEKDIADKIKNLRAEIDKESKEFEKTILTEEGRKLFKTFMDTRKAYGVFLEKVSELALANNDRAATIIVNGEMKSAAMAEQDAIEKLVEAKLVQAKLTSENNTKLAGTATTTMIILLGLGVIIAVGLGIFITRIVIGQLGADPKDVGEVANLVAVGDLNREITLKTGDTTSVMAAMKKMVDTIRTLVADASMLSDAAIAGKLDTRADASKHQGDFQKIVVGVNETLDAVIGPLNVAAEYVDRIAKGDIPPKITDQYSGDFNEIKNNLNQAIDAVNALVADANMLSQAAVAGKLDTRADASKHHGDFKAIVSGVNDCLDSVIGPLNVAAEYVDRIAKGDIPPKITDSYHGDFNEIKNNLNQAIDAVNALVADANMLSAAAVAGKLDTRADASKHQGDFKAIVSGVNDCLDSVIGPLNVAAEYVDRISKGDIPAKITDNYNGDFNAIKNNLNNCIDIMNNLLIEADKVIKAAADGELDKRADATLFVGGWKQLVTGVNEIVTNIVNPLMVTADYVDKVSKGEIPPSITDEYKGQYNIIKGNLNAVVKMMNELLEQTNIIIQAAAEGQLDKRANAELFAGGWHKLVSGVNDTISNIVNPLMVTADYVDKVSKGIMPPIITDEYKGQYNIIKNNLNILIDANTRITAAAREVASG</sequence>
<feature type="non-terminal residue" evidence="6">
    <location>
        <position position="731"/>
    </location>
</feature>
<dbReference type="GO" id="GO:0004888">
    <property type="term" value="F:transmembrane signaling receptor activity"/>
    <property type="evidence" value="ECO:0007669"/>
    <property type="project" value="TreeGrafter"/>
</dbReference>
<evidence type="ECO:0000256" key="3">
    <source>
        <dbReference type="SAM" id="Coils"/>
    </source>
</evidence>
<dbReference type="PANTHER" id="PTHR43531:SF11">
    <property type="entry name" value="METHYL-ACCEPTING CHEMOTAXIS PROTEIN 3"/>
    <property type="match status" value="1"/>
</dbReference>
<reference evidence="6 7" key="1">
    <citation type="submission" date="2021-05" db="EMBL/GenBank/DDBJ databases">
        <title>The draft genome of Geobacter pelophilus DSM 12255.</title>
        <authorList>
            <person name="Xu Z."/>
            <person name="Masuda Y."/>
            <person name="Itoh H."/>
            <person name="Senoo K."/>
        </authorList>
    </citation>
    <scope>NUCLEOTIDE SEQUENCE [LARGE SCALE GENOMIC DNA]</scope>
    <source>
        <strain evidence="6 7">DSM 12255</strain>
    </source>
</reference>
<organism evidence="6 7">
    <name type="scientific">Geoanaerobacter pelophilus</name>
    <dbReference type="NCBI Taxonomy" id="60036"/>
    <lineage>
        <taxon>Bacteria</taxon>
        <taxon>Pseudomonadati</taxon>
        <taxon>Thermodesulfobacteriota</taxon>
        <taxon>Desulfuromonadia</taxon>
        <taxon>Geobacterales</taxon>
        <taxon>Geobacteraceae</taxon>
        <taxon>Geoanaerobacter</taxon>
    </lineage>
</organism>
<dbReference type="Pfam" id="PF12729">
    <property type="entry name" value="4HB_MCP_1"/>
    <property type="match status" value="1"/>
</dbReference>
<gene>
    <name evidence="6" type="ORF">KI809_20325</name>
</gene>
<keyword evidence="1" id="KW-0145">Chemotaxis</keyword>
<feature type="coiled-coil region" evidence="3">
    <location>
        <begin position="82"/>
        <end position="109"/>
    </location>
</feature>
<name>A0AAW4L6Q9_9BACT</name>
<keyword evidence="3" id="KW-0175">Coiled coil</keyword>
<dbReference type="PANTHER" id="PTHR43531">
    <property type="entry name" value="PROTEIN ICFG"/>
    <property type="match status" value="1"/>
</dbReference>
<dbReference type="InterPro" id="IPR051310">
    <property type="entry name" value="MCP_chemotaxis"/>
</dbReference>
<dbReference type="GO" id="GO:0006935">
    <property type="term" value="P:chemotaxis"/>
    <property type="evidence" value="ECO:0007669"/>
    <property type="project" value="UniProtKB-KW"/>
</dbReference>
<keyword evidence="4" id="KW-1133">Transmembrane helix</keyword>
<dbReference type="CDD" id="cd19411">
    <property type="entry name" value="MCP2201-like_sensor"/>
    <property type="match status" value="1"/>
</dbReference>
<dbReference type="Proteomes" id="UP000811899">
    <property type="component" value="Unassembled WGS sequence"/>
</dbReference>
<dbReference type="AlphaFoldDB" id="A0AAW4L6Q9"/>
<evidence type="ECO:0000256" key="4">
    <source>
        <dbReference type="SAM" id="Phobius"/>
    </source>
</evidence>
<comment type="similarity">
    <text evidence="2">Belongs to the methyl-accepting chemotaxis (MCP) protein family.</text>
</comment>
<dbReference type="Gene3D" id="1.20.120.1530">
    <property type="match status" value="3"/>
</dbReference>
<accession>A0AAW4L6Q9</accession>
<dbReference type="InterPro" id="IPR024478">
    <property type="entry name" value="HlyB_4HB_MCP"/>
</dbReference>